<evidence type="ECO:0000256" key="2">
    <source>
        <dbReference type="ARBA" id="ARBA00023002"/>
    </source>
</evidence>
<evidence type="ECO:0000313" key="4">
    <source>
        <dbReference type="EMBL" id="UOB17130.1"/>
    </source>
</evidence>
<dbReference type="AlphaFoldDB" id="A0A9E6ZMS1"/>
<organism evidence="4 5">
    <name type="scientific">Abyssalbus ytuae</name>
    <dbReference type="NCBI Taxonomy" id="2926907"/>
    <lineage>
        <taxon>Bacteria</taxon>
        <taxon>Pseudomonadati</taxon>
        <taxon>Bacteroidota</taxon>
        <taxon>Flavobacteriia</taxon>
        <taxon>Flavobacteriales</taxon>
        <taxon>Flavobacteriaceae</taxon>
        <taxon>Abyssalbus</taxon>
    </lineage>
</organism>
<dbReference type="EMBL" id="CP094358">
    <property type="protein sequence ID" value="UOB17130.1"/>
    <property type="molecule type" value="Genomic_DNA"/>
</dbReference>
<dbReference type="InterPro" id="IPR020904">
    <property type="entry name" value="Sc_DH/Rdtase_CS"/>
</dbReference>
<dbReference type="RefSeq" id="WP_255842403.1">
    <property type="nucleotide sequence ID" value="NZ_CP094358.1"/>
</dbReference>
<comment type="similarity">
    <text evidence="1 3">Belongs to the short-chain dehydrogenases/reductases (SDR) family.</text>
</comment>
<evidence type="ECO:0000256" key="1">
    <source>
        <dbReference type="ARBA" id="ARBA00006484"/>
    </source>
</evidence>
<dbReference type="GO" id="GO:0016491">
    <property type="term" value="F:oxidoreductase activity"/>
    <property type="evidence" value="ECO:0007669"/>
    <property type="project" value="UniProtKB-KW"/>
</dbReference>
<name>A0A9E6ZMS1_9FLAO</name>
<dbReference type="Pfam" id="PF00106">
    <property type="entry name" value="adh_short"/>
    <property type="match status" value="1"/>
</dbReference>
<accession>A0A9E6ZMS1</accession>
<dbReference type="PANTHER" id="PTHR43976:SF16">
    <property type="entry name" value="SHORT-CHAIN DEHYDROGENASE_REDUCTASE FAMILY PROTEIN"/>
    <property type="match status" value="1"/>
</dbReference>
<dbReference type="KEGG" id="fbm:MQE35_15490"/>
<dbReference type="CDD" id="cd05374">
    <property type="entry name" value="17beta-HSD-like_SDR_c"/>
    <property type="match status" value="1"/>
</dbReference>
<evidence type="ECO:0000256" key="3">
    <source>
        <dbReference type="RuleBase" id="RU000363"/>
    </source>
</evidence>
<dbReference type="Gene3D" id="3.40.50.720">
    <property type="entry name" value="NAD(P)-binding Rossmann-like Domain"/>
    <property type="match status" value="1"/>
</dbReference>
<reference evidence="4" key="1">
    <citation type="submission" date="2022-03" db="EMBL/GenBank/DDBJ databases">
        <title>Description of Abyssus ytuae gen. nov., sp. nov., a novel member of the family Flavobacteriaceae isolated from the sediment of Mariana Trench.</title>
        <authorList>
            <person name="Zhang J."/>
            <person name="Xu X."/>
        </authorList>
    </citation>
    <scope>NUCLEOTIDE SEQUENCE</scope>
    <source>
        <strain evidence="4">MT3330</strain>
    </source>
</reference>
<dbReference type="SUPFAM" id="SSF51735">
    <property type="entry name" value="NAD(P)-binding Rossmann-fold domains"/>
    <property type="match status" value="1"/>
</dbReference>
<evidence type="ECO:0000313" key="5">
    <source>
        <dbReference type="Proteomes" id="UP000831290"/>
    </source>
</evidence>
<dbReference type="Proteomes" id="UP000831290">
    <property type="component" value="Chromosome"/>
</dbReference>
<dbReference type="PRINTS" id="PR00080">
    <property type="entry name" value="SDRFAMILY"/>
</dbReference>
<protein>
    <submittedName>
        <fullName evidence="4">SDR family oxidoreductase</fullName>
    </submittedName>
</protein>
<keyword evidence="5" id="KW-1185">Reference proteome</keyword>
<dbReference type="PANTHER" id="PTHR43976">
    <property type="entry name" value="SHORT CHAIN DEHYDROGENASE"/>
    <property type="match status" value="1"/>
</dbReference>
<sequence>MDTKKVWFVTGASKGLGLALVKKLLSKGYKVAATSRNLNVLREAVGTLSADFLPLQMDLLNEDSVSDSISKAIEMFGKLDVVVNNAGYGQAGTLEELTDKESRQNFDVNVFGVLNVIRRVMPYLRAQKSGHIFNISSVGGFIGSFPSFGIYCATKYALVGLTEALMAEVKPFGISATVVYPGYFRTNFLEEDSFSLPNNPMADYTEARELENMHINQISGNQAGDPDKAADVLIEVAGQTNPALHLFLGKDAYDMAKNKIEVIQSALEENKVLATSTDFTE</sequence>
<keyword evidence="2" id="KW-0560">Oxidoreductase</keyword>
<proteinExistence type="inferred from homology"/>
<dbReference type="InterPro" id="IPR002347">
    <property type="entry name" value="SDR_fam"/>
</dbReference>
<dbReference type="InterPro" id="IPR036291">
    <property type="entry name" value="NAD(P)-bd_dom_sf"/>
</dbReference>
<dbReference type="PRINTS" id="PR00081">
    <property type="entry name" value="GDHRDH"/>
</dbReference>
<dbReference type="InterPro" id="IPR051911">
    <property type="entry name" value="SDR_oxidoreductase"/>
</dbReference>
<dbReference type="PROSITE" id="PS00061">
    <property type="entry name" value="ADH_SHORT"/>
    <property type="match status" value="1"/>
</dbReference>
<gene>
    <name evidence="4" type="ORF">MQE35_15490</name>
</gene>